<proteinExistence type="predicted"/>
<organism evidence="1 2">
    <name type="scientific">Deinococcus ficus</name>
    <dbReference type="NCBI Taxonomy" id="317577"/>
    <lineage>
        <taxon>Bacteria</taxon>
        <taxon>Thermotogati</taxon>
        <taxon>Deinococcota</taxon>
        <taxon>Deinococci</taxon>
        <taxon>Deinococcales</taxon>
        <taxon>Deinococcaceae</taxon>
        <taxon>Deinococcus</taxon>
    </lineage>
</organism>
<accession>A0A221SSQ7</accession>
<keyword evidence="2" id="KW-1185">Reference proteome</keyword>
<dbReference type="EMBL" id="CP021081">
    <property type="protein sequence ID" value="ASN79679.1"/>
    <property type="molecule type" value="Genomic_DNA"/>
</dbReference>
<dbReference type="Proteomes" id="UP000259030">
    <property type="component" value="Chromosome"/>
</dbReference>
<gene>
    <name evidence="1" type="ORF">DFI_00495</name>
</gene>
<dbReference type="KEGG" id="dfc:DFI_00495"/>
<evidence type="ECO:0000313" key="1">
    <source>
        <dbReference type="EMBL" id="ASN79679.1"/>
    </source>
</evidence>
<sequence>MPECTRPTLTAMRRGTWGRRLGGVLLGAALLAGLSGCGEVSYLAQAAAGQLDLLVRARGVADVLADPGTPAVTRRKLELVRDVRAFAVAPAAQGGLGLPDHGSFVKYVDVGRPYVVWNVFSAPEFSVQLSTQCFPVAGCVAYRGYFSEAAARAEGRARAATGQDVLVGGVSAYSTLGYLKDPVLSTMLAYPDATLIRTVIHELAHPAVYVKDDTVFNESYATAVEEEGMRRWLAARGTPELREQDRLAQARAQDFNALLLSARGELEALYAQALPPETMRARKAGLLADLNARYARLKEERWDGYAGYDGWFARGVNNAALGSVAAYAALVPEFQAVLARVDGDVPAFLRVVQGCAARPAAERVACLREAARA</sequence>
<dbReference type="STRING" id="317577.GCA_000419625_01081"/>
<reference evidence="1 2" key="1">
    <citation type="submission" date="2017-05" db="EMBL/GenBank/DDBJ databases">
        <title>The complete genome sequence of Deinococcus ficus isolated from the rhizosphere of the Ficus religiosa L. in Taiwan.</title>
        <authorList>
            <person name="Wu K.-M."/>
            <person name="Liao T.-L."/>
            <person name="Liu Y.-M."/>
            <person name="Young C.-C."/>
            <person name="Tsai S.-F."/>
        </authorList>
    </citation>
    <scope>NUCLEOTIDE SEQUENCE [LARGE SCALE GENOMIC DNA]</scope>
    <source>
        <strain evidence="1 2">CC-FR2-10</strain>
    </source>
</reference>
<dbReference type="Pfam" id="PF10023">
    <property type="entry name" value="Aminopep"/>
    <property type="match status" value="1"/>
</dbReference>
<evidence type="ECO:0008006" key="3">
    <source>
        <dbReference type="Google" id="ProtNLM"/>
    </source>
</evidence>
<name>A0A221SSQ7_9DEIO</name>
<evidence type="ECO:0000313" key="2">
    <source>
        <dbReference type="Proteomes" id="UP000259030"/>
    </source>
</evidence>
<dbReference type="InterPro" id="IPR014553">
    <property type="entry name" value="Aminopept"/>
</dbReference>
<protein>
    <recommendedName>
        <fullName evidence="3">Aminopeptidase</fullName>
    </recommendedName>
</protein>
<dbReference type="PIRSF" id="PIRSF029285">
    <property type="entry name" value="Aminopept"/>
    <property type="match status" value="1"/>
</dbReference>
<dbReference type="AlphaFoldDB" id="A0A221SSQ7"/>